<dbReference type="STRING" id="446470.Snas_1976"/>
<name>D3PZJ8_STANL</name>
<dbReference type="HOGENOM" id="CLU_079354_3_0_11"/>
<dbReference type="InterPro" id="IPR054186">
    <property type="entry name" value="DUF6891"/>
</dbReference>
<protein>
    <recommendedName>
        <fullName evidence="1">DUF6891 domain-containing protein</fullName>
    </recommendedName>
</protein>
<dbReference type="OrthoDB" id="5515732at2"/>
<dbReference type="eggNOG" id="ENOG5032ZF6">
    <property type="taxonomic scope" value="Bacteria"/>
</dbReference>
<keyword evidence="3" id="KW-1185">Reference proteome</keyword>
<accession>D3PZJ8</accession>
<sequence>MNSPEAEDVPPLDDKKTAYIRQYAQEIIDEGFTTFAELTQDVWEGVEDEFPHAEELDEEPITEAQVTALLKPMWRDRLAEQESWPAVTDVDRLTAVFDRLDASGVTARMNFSCCMTCGPGEIRGEAAEGDHGYVFFHSQDTARAVDGDLLLAYGTYSRDPEHGAAVGREVVAALTEAGFTTEWNGSVKHRIAVTGLDWKKRLP</sequence>
<reference evidence="2 3" key="1">
    <citation type="journal article" date="2009" name="Stand. Genomic Sci.">
        <title>Complete genome sequence of Stackebrandtia nassauensis type strain (LLR-40K-21).</title>
        <authorList>
            <person name="Munk C."/>
            <person name="Lapidus A."/>
            <person name="Copeland A."/>
            <person name="Jando M."/>
            <person name="Mayilraj S."/>
            <person name="Glavina Del Rio T."/>
            <person name="Nolan M."/>
            <person name="Chen F."/>
            <person name="Lucas S."/>
            <person name="Tice H."/>
            <person name="Cheng J.F."/>
            <person name="Han C."/>
            <person name="Detter J.C."/>
            <person name="Bruce D."/>
            <person name="Goodwin L."/>
            <person name="Chain P."/>
            <person name="Pitluck S."/>
            <person name="Goker M."/>
            <person name="Ovchinikova G."/>
            <person name="Pati A."/>
            <person name="Ivanova N."/>
            <person name="Mavromatis K."/>
            <person name="Chen A."/>
            <person name="Palaniappan K."/>
            <person name="Land M."/>
            <person name="Hauser L."/>
            <person name="Chang Y.J."/>
            <person name="Jeffries C.D."/>
            <person name="Bristow J."/>
            <person name="Eisen J.A."/>
            <person name="Markowitz V."/>
            <person name="Hugenholtz P."/>
            <person name="Kyrpides N.C."/>
            <person name="Klenk H.P."/>
        </authorList>
    </citation>
    <scope>NUCLEOTIDE SEQUENCE [LARGE SCALE GENOMIC DNA]</scope>
    <source>
        <strain evidence="3">DSM 44728 / CIP 108903 / NRRL B-16338 / NBRC 102104 / LLR-40K-21</strain>
    </source>
</reference>
<feature type="domain" description="DUF6891" evidence="1">
    <location>
        <begin position="15"/>
        <end position="202"/>
    </location>
</feature>
<organism evidence="2 3">
    <name type="scientific">Stackebrandtia nassauensis (strain DSM 44728 / CIP 108903 / NRRL B-16338 / NBRC 102104 / LLR-40K-21)</name>
    <dbReference type="NCBI Taxonomy" id="446470"/>
    <lineage>
        <taxon>Bacteria</taxon>
        <taxon>Bacillati</taxon>
        <taxon>Actinomycetota</taxon>
        <taxon>Actinomycetes</taxon>
        <taxon>Glycomycetales</taxon>
        <taxon>Glycomycetaceae</taxon>
        <taxon>Stackebrandtia</taxon>
    </lineage>
</organism>
<dbReference type="AlphaFoldDB" id="D3PZJ8"/>
<evidence type="ECO:0000313" key="2">
    <source>
        <dbReference type="EMBL" id="ADD41672.1"/>
    </source>
</evidence>
<dbReference type="KEGG" id="sna:Snas_1976"/>
<dbReference type="RefSeq" id="WP_013017243.1">
    <property type="nucleotide sequence ID" value="NC_013947.1"/>
</dbReference>
<gene>
    <name evidence="2" type="ordered locus">Snas_1976</name>
</gene>
<proteinExistence type="predicted"/>
<evidence type="ECO:0000313" key="3">
    <source>
        <dbReference type="Proteomes" id="UP000000844"/>
    </source>
</evidence>
<dbReference type="EMBL" id="CP001778">
    <property type="protein sequence ID" value="ADD41672.1"/>
    <property type="molecule type" value="Genomic_DNA"/>
</dbReference>
<evidence type="ECO:0000259" key="1">
    <source>
        <dbReference type="Pfam" id="PF21831"/>
    </source>
</evidence>
<dbReference type="Proteomes" id="UP000000844">
    <property type="component" value="Chromosome"/>
</dbReference>
<dbReference type="Pfam" id="PF21831">
    <property type="entry name" value="DUF6891"/>
    <property type="match status" value="1"/>
</dbReference>